<dbReference type="PANTHER" id="PTHR11525">
    <property type="entry name" value="FARNESYL-PYROPHOSPHATE SYNTHETASE"/>
    <property type="match status" value="1"/>
</dbReference>
<comment type="similarity">
    <text evidence="5">Belongs to the FPP/GGPP synthase family.</text>
</comment>
<dbReference type="InterPro" id="IPR033749">
    <property type="entry name" value="Polyprenyl_synt_CS"/>
</dbReference>
<reference evidence="7" key="1">
    <citation type="submission" date="2015-09" db="EMBL/GenBank/DDBJ databases">
        <authorList>
            <person name="Fill T.P."/>
            <person name="Baretta J.F."/>
            <person name="de Almeida L.G."/>
            <person name="Rocha M."/>
            <person name="de Souza D.H."/>
            <person name="Malavazi I."/>
            <person name="Cerdeira L.T."/>
            <person name="Hong H."/>
            <person name="Samborskyy M."/>
            <person name="de Vasconcelos A.T."/>
            <person name="Leadlay P."/>
            <person name="Rodrigues-Filho E."/>
        </authorList>
    </citation>
    <scope>NUCLEOTIDE SEQUENCE [LARGE SCALE GENOMIC DNA]</scope>
    <source>
        <strain evidence="7">LaBioMMi 136</strain>
    </source>
</reference>
<dbReference type="InterPro" id="IPR008949">
    <property type="entry name" value="Isoprenoid_synthase_dom_sf"/>
</dbReference>
<dbReference type="PANTHER" id="PTHR11525:SF0">
    <property type="entry name" value="FARNESYL PYROPHOSPHATE SYNTHASE"/>
    <property type="match status" value="1"/>
</dbReference>
<sequence length="357" mass="40470">MTIPTPESLQNVLAEVSREVAEHLSSMGLGPEAVERIYQCLVLNTKGGNQLRGRTLVDAGFILNGHDLLPAQREDLAVLGCLIEFFNAAYVMWDDIMDGSTTRRGQPCWYLREDVGMTAINDACLVKSAIYVILKKRFRNHPHYLELHELFEEASLRTELGQHYDLMATAKLLKLDQFSWGQYEFITAHKTAFYTVYLPMAIPLVYFDLATPEKLSELYETSMLLGHVFQARDDFLDVYGDSLVTGKIGTDIQENKCSWLSVSALEHCNEKQKKELLNCYGSKNEDDVAKVKGLFHDLKLSKTFNDWNQEMLKKIDITVEGITDAASKEVVVAFLSKYNRDPRRGLPPSVEKHTCTS</sequence>
<comment type="caution">
    <text evidence="6">The sequence shown here is derived from an EMBL/GenBank/DDBJ whole genome shotgun (WGS) entry which is preliminary data.</text>
</comment>
<dbReference type="InterPro" id="IPR000092">
    <property type="entry name" value="Polyprenyl_synt"/>
</dbReference>
<organism evidence="6 7">
    <name type="scientific">Penicillium brasilianum</name>
    <dbReference type="NCBI Taxonomy" id="104259"/>
    <lineage>
        <taxon>Eukaryota</taxon>
        <taxon>Fungi</taxon>
        <taxon>Dikarya</taxon>
        <taxon>Ascomycota</taxon>
        <taxon>Pezizomycotina</taxon>
        <taxon>Eurotiomycetes</taxon>
        <taxon>Eurotiomycetidae</taxon>
        <taxon>Eurotiales</taxon>
        <taxon>Aspergillaceae</taxon>
        <taxon>Penicillium</taxon>
    </lineage>
</organism>
<dbReference type="Proteomes" id="UP000190744">
    <property type="component" value="Unassembled WGS sequence"/>
</dbReference>
<dbReference type="SFLD" id="SFLDS00005">
    <property type="entry name" value="Isoprenoid_Synthase_Type_I"/>
    <property type="match status" value="1"/>
</dbReference>
<evidence type="ECO:0000313" key="6">
    <source>
        <dbReference type="EMBL" id="OOQ90000.1"/>
    </source>
</evidence>
<gene>
    <name evidence="6" type="ORF">PEBR_05892</name>
</gene>
<dbReference type="GO" id="GO:0004337">
    <property type="term" value="F:(2E,6E)-farnesyl diphosphate synthase activity"/>
    <property type="evidence" value="ECO:0007669"/>
    <property type="project" value="TreeGrafter"/>
</dbReference>
<dbReference type="AlphaFoldDB" id="A0A1S9RXF3"/>
<evidence type="ECO:0000256" key="3">
    <source>
        <dbReference type="ARBA" id="ARBA00022723"/>
    </source>
</evidence>
<evidence type="ECO:0000256" key="2">
    <source>
        <dbReference type="ARBA" id="ARBA00022679"/>
    </source>
</evidence>
<keyword evidence="3" id="KW-0479">Metal-binding</keyword>
<dbReference type="PROSITE" id="PS00723">
    <property type="entry name" value="POLYPRENYL_SYNTHASE_1"/>
    <property type="match status" value="1"/>
</dbReference>
<dbReference type="InterPro" id="IPR039702">
    <property type="entry name" value="FPS1-like"/>
</dbReference>
<keyword evidence="4" id="KW-0460">Magnesium</keyword>
<evidence type="ECO:0000256" key="4">
    <source>
        <dbReference type="ARBA" id="ARBA00022842"/>
    </source>
</evidence>
<keyword evidence="2 5" id="KW-0808">Transferase</keyword>
<evidence type="ECO:0000313" key="7">
    <source>
        <dbReference type="Proteomes" id="UP000190744"/>
    </source>
</evidence>
<dbReference type="GO" id="GO:0043386">
    <property type="term" value="P:mycotoxin biosynthetic process"/>
    <property type="evidence" value="ECO:0007669"/>
    <property type="project" value="UniProtKB-ARBA"/>
</dbReference>
<dbReference type="EMBL" id="LJBN01000100">
    <property type="protein sequence ID" value="OOQ90000.1"/>
    <property type="molecule type" value="Genomic_DNA"/>
</dbReference>
<dbReference type="GO" id="GO:0005737">
    <property type="term" value="C:cytoplasm"/>
    <property type="evidence" value="ECO:0007669"/>
    <property type="project" value="TreeGrafter"/>
</dbReference>
<dbReference type="GO" id="GO:0046165">
    <property type="term" value="P:alcohol biosynthetic process"/>
    <property type="evidence" value="ECO:0007669"/>
    <property type="project" value="UniProtKB-ARBA"/>
</dbReference>
<proteinExistence type="inferred from homology"/>
<dbReference type="Gene3D" id="1.10.600.10">
    <property type="entry name" value="Farnesyl Diphosphate Synthase"/>
    <property type="match status" value="1"/>
</dbReference>
<evidence type="ECO:0000256" key="5">
    <source>
        <dbReference type="RuleBase" id="RU004466"/>
    </source>
</evidence>
<comment type="cofactor">
    <cofactor evidence="1">
        <name>Mg(2+)</name>
        <dbReference type="ChEBI" id="CHEBI:18420"/>
    </cofactor>
</comment>
<accession>A0A1S9RXF3</accession>
<protein>
    <submittedName>
        <fullName evidence="6">Farnesyl pyrophosphate synthetase</fullName>
    </submittedName>
</protein>
<dbReference type="Pfam" id="PF00348">
    <property type="entry name" value="polyprenyl_synt"/>
    <property type="match status" value="1"/>
</dbReference>
<dbReference type="GO" id="GO:0004161">
    <property type="term" value="F:dimethylallyltranstransferase activity"/>
    <property type="evidence" value="ECO:0007669"/>
    <property type="project" value="TreeGrafter"/>
</dbReference>
<name>A0A1S9RXF3_PENBI</name>
<dbReference type="GO" id="GO:0046872">
    <property type="term" value="F:metal ion binding"/>
    <property type="evidence" value="ECO:0007669"/>
    <property type="project" value="UniProtKB-KW"/>
</dbReference>
<evidence type="ECO:0000256" key="1">
    <source>
        <dbReference type="ARBA" id="ARBA00001946"/>
    </source>
</evidence>
<dbReference type="SUPFAM" id="SSF48576">
    <property type="entry name" value="Terpenoid synthases"/>
    <property type="match status" value="1"/>
</dbReference>
<dbReference type="GO" id="GO:0045337">
    <property type="term" value="P:farnesyl diphosphate biosynthetic process"/>
    <property type="evidence" value="ECO:0007669"/>
    <property type="project" value="TreeGrafter"/>
</dbReference>